<organism evidence="2 3">
    <name type="scientific">Heyndrickxia camelliae</name>
    <dbReference type="NCBI Taxonomy" id="1707093"/>
    <lineage>
        <taxon>Bacteria</taxon>
        <taxon>Bacillati</taxon>
        <taxon>Bacillota</taxon>
        <taxon>Bacilli</taxon>
        <taxon>Bacillales</taxon>
        <taxon>Bacillaceae</taxon>
        <taxon>Heyndrickxia</taxon>
    </lineage>
</organism>
<dbReference type="AlphaFoldDB" id="A0A2N3LJ00"/>
<dbReference type="RefSeq" id="WP_101354634.1">
    <property type="nucleotide sequence ID" value="NZ_PIQO01000009.1"/>
</dbReference>
<accession>A0A2N3LJ00</accession>
<proteinExistence type="predicted"/>
<gene>
    <name evidence="2" type="ORF">CWO92_12930</name>
</gene>
<keyword evidence="1" id="KW-0472">Membrane</keyword>
<keyword evidence="1" id="KW-0812">Transmembrane</keyword>
<dbReference type="Proteomes" id="UP000233440">
    <property type="component" value="Unassembled WGS sequence"/>
</dbReference>
<dbReference type="EMBL" id="PIQO01000009">
    <property type="protein sequence ID" value="PKR84610.1"/>
    <property type="molecule type" value="Genomic_DNA"/>
</dbReference>
<name>A0A2N3LJ00_9BACI</name>
<protein>
    <recommendedName>
        <fullName evidence="4">Polysaccharide chain length determinant N-terminal domain-containing protein</fullName>
    </recommendedName>
</protein>
<dbReference type="OrthoDB" id="2939314at2"/>
<feature type="transmembrane region" description="Helical" evidence="1">
    <location>
        <begin position="15"/>
        <end position="33"/>
    </location>
</feature>
<evidence type="ECO:0000256" key="1">
    <source>
        <dbReference type="SAM" id="Phobius"/>
    </source>
</evidence>
<evidence type="ECO:0000313" key="2">
    <source>
        <dbReference type="EMBL" id="PKR84610.1"/>
    </source>
</evidence>
<sequence length="228" mass="26040">MELIRNRVKAHYKKYFILLVIIPLILAGIGWILPVGKENSLYTAVATISLGNYGNADLNSSKQVNTLLTNIPFYQNYVTELWNEKQNQIVGNLQVLDVAEDRIKLSYTEKSKEKAVQILSEITDSFLTYDHERFTEKKNIIQKTIQTVKNAEVSKDTIVDQQRFLYELQNDLQDIKPASLLKSADLENVELENRAISSKERAVLGGLLGITFALFFILIPEFIRDQSN</sequence>
<evidence type="ECO:0000313" key="3">
    <source>
        <dbReference type="Proteomes" id="UP000233440"/>
    </source>
</evidence>
<reference evidence="2 3" key="1">
    <citation type="submission" date="2017-11" db="EMBL/GenBank/DDBJ databases">
        <title>Bacillus camelliae sp. nov., isolated from pu'er tea.</title>
        <authorList>
            <person name="Niu L."/>
        </authorList>
    </citation>
    <scope>NUCLEOTIDE SEQUENCE [LARGE SCALE GENOMIC DNA]</scope>
    <source>
        <strain evidence="2 3">7578-1</strain>
    </source>
</reference>
<keyword evidence="1" id="KW-1133">Transmembrane helix</keyword>
<feature type="transmembrane region" description="Helical" evidence="1">
    <location>
        <begin position="202"/>
        <end position="223"/>
    </location>
</feature>
<evidence type="ECO:0008006" key="4">
    <source>
        <dbReference type="Google" id="ProtNLM"/>
    </source>
</evidence>
<comment type="caution">
    <text evidence="2">The sequence shown here is derived from an EMBL/GenBank/DDBJ whole genome shotgun (WGS) entry which is preliminary data.</text>
</comment>
<keyword evidence="3" id="KW-1185">Reference proteome</keyword>